<dbReference type="EMBL" id="NCVQ01000005">
    <property type="protein sequence ID" value="PWZ25332.1"/>
    <property type="molecule type" value="Genomic_DNA"/>
</dbReference>
<sequence>MSLRWYTHSSSRMS</sequence>
<accession>A0A3L6EW94</accession>
<evidence type="ECO:0000313" key="1">
    <source>
        <dbReference type="EMBL" id="PWZ25332.1"/>
    </source>
</evidence>
<reference evidence="1 2" key="1">
    <citation type="journal article" date="2018" name="Nat. Genet.">
        <title>Extensive intraspecific gene order and gene structural variations between Mo17 and other maize genomes.</title>
        <authorList>
            <person name="Sun S."/>
            <person name="Zhou Y."/>
            <person name="Chen J."/>
            <person name="Shi J."/>
            <person name="Zhao H."/>
            <person name="Zhao H."/>
            <person name="Song W."/>
            <person name="Zhang M."/>
            <person name="Cui Y."/>
            <person name="Dong X."/>
            <person name="Liu H."/>
            <person name="Ma X."/>
            <person name="Jiao Y."/>
            <person name="Wang B."/>
            <person name="Wei X."/>
            <person name="Stein J.C."/>
            <person name="Glaubitz J.C."/>
            <person name="Lu F."/>
            <person name="Yu G."/>
            <person name="Liang C."/>
            <person name="Fengler K."/>
            <person name="Li B."/>
            <person name="Rafalski A."/>
            <person name="Schnable P.S."/>
            <person name="Ware D.H."/>
            <person name="Buckler E.S."/>
            <person name="Lai J."/>
        </authorList>
    </citation>
    <scope>NUCLEOTIDE SEQUENCE [LARGE SCALE GENOMIC DNA]</scope>
    <source>
        <strain evidence="2">cv. Missouri 17</strain>
        <tissue evidence="1">Seedling</tissue>
    </source>
</reference>
<dbReference type="Proteomes" id="UP000251960">
    <property type="component" value="Chromosome 4"/>
</dbReference>
<organism evidence="1 2">
    <name type="scientific">Zea mays</name>
    <name type="common">Maize</name>
    <dbReference type="NCBI Taxonomy" id="4577"/>
    <lineage>
        <taxon>Eukaryota</taxon>
        <taxon>Viridiplantae</taxon>
        <taxon>Streptophyta</taxon>
        <taxon>Embryophyta</taxon>
        <taxon>Tracheophyta</taxon>
        <taxon>Spermatophyta</taxon>
        <taxon>Magnoliopsida</taxon>
        <taxon>Liliopsida</taxon>
        <taxon>Poales</taxon>
        <taxon>Poaceae</taxon>
        <taxon>PACMAD clade</taxon>
        <taxon>Panicoideae</taxon>
        <taxon>Andropogonodae</taxon>
        <taxon>Andropogoneae</taxon>
        <taxon>Tripsacinae</taxon>
        <taxon>Zea</taxon>
    </lineage>
</organism>
<gene>
    <name evidence="1" type="ORF">Zm00014a_024344</name>
</gene>
<proteinExistence type="predicted"/>
<evidence type="ECO:0000313" key="2">
    <source>
        <dbReference type="Proteomes" id="UP000251960"/>
    </source>
</evidence>
<protein>
    <submittedName>
        <fullName evidence="1">Uncharacterized protein</fullName>
    </submittedName>
</protein>
<name>A0A3L6EW94_MAIZE</name>
<comment type="caution">
    <text evidence="1">The sequence shown here is derived from an EMBL/GenBank/DDBJ whole genome shotgun (WGS) entry which is preliminary data.</text>
</comment>